<keyword evidence="2" id="KW-1185">Reference proteome</keyword>
<evidence type="ECO:0000313" key="1">
    <source>
        <dbReference type="EMBL" id="KAI9380323.1"/>
    </source>
</evidence>
<organism evidence="1 2">
    <name type="scientific">Populus trichocarpa</name>
    <name type="common">Western balsam poplar</name>
    <name type="synonym">Populus balsamifera subsp. trichocarpa</name>
    <dbReference type="NCBI Taxonomy" id="3694"/>
    <lineage>
        <taxon>Eukaryota</taxon>
        <taxon>Viridiplantae</taxon>
        <taxon>Streptophyta</taxon>
        <taxon>Embryophyta</taxon>
        <taxon>Tracheophyta</taxon>
        <taxon>Spermatophyta</taxon>
        <taxon>Magnoliopsida</taxon>
        <taxon>eudicotyledons</taxon>
        <taxon>Gunneridae</taxon>
        <taxon>Pentapetalae</taxon>
        <taxon>rosids</taxon>
        <taxon>fabids</taxon>
        <taxon>Malpighiales</taxon>
        <taxon>Salicaceae</taxon>
        <taxon>Saliceae</taxon>
        <taxon>Populus</taxon>
    </lineage>
</organism>
<sequence length="448" mass="49159">MAKVALPGGSLGSVDVQIGGAAAALTDGTMVKRKTPSELRGEQLRRKKVIEIVDESPAPLGSKNNGIEMDNGLRKPDASRTPRYINTRMDEVYPVKKSRLRMLSVKDSAKENTSTEQTNSLKNISVLSTLAAKRQQLSCTENSVASDEVLKDDVVQPHQTIKNCSQSIFHSVTELSSSGERSSGLAFVEMDKALKGLVAHEPPDTSGLNADSSEKAGNHGGNFCSECHIAGKKAPLDLTLKTRMRVASSCSVNWIHRSIMSSTYNGMPQLASQFGDSKDSSSSGQAMTSQILSSKALHSWVYPQSTLPSAVISVLTSSAIEGDFLRKRQLAWEDSFRSLYYMLRKNICNIFYGCTKHLCNAYISQSTRGLRSLLREHDVCFSMPLCYSKVEQVTTEDLVELSEIEKQNLGQTRRLSSLSDVDNSPQSLMAFCGNKNVNGLYDFLLNYR</sequence>
<evidence type="ECO:0000313" key="2">
    <source>
        <dbReference type="Proteomes" id="UP000006729"/>
    </source>
</evidence>
<dbReference type="EMBL" id="CM009305">
    <property type="protein sequence ID" value="KAI9380323.1"/>
    <property type="molecule type" value="Genomic_DNA"/>
</dbReference>
<gene>
    <name evidence="1" type="ORF">POPTR_016G065600v4</name>
</gene>
<reference evidence="1 2" key="1">
    <citation type="journal article" date="2006" name="Science">
        <title>The genome of black cottonwood, Populus trichocarpa (Torr. &amp; Gray).</title>
        <authorList>
            <person name="Tuskan G.A."/>
            <person name="Difazio S."/>
            <person name="Jansson S."/>
            <person name="Bohlmann J."/>
            <person name="Grigoriev I."/>
            <person name="Hellsten U."/>
            <person name="Putnam N."/>
            <person name="Ralph S."/>
            <person name="Rombauts S."/>
            <person name="Salamov A."/>
            <person name="Schein J."/>
            <person name="Sterck L."/>
            <person name="Aerts A."/>
            <person name="Bhalerao R.R."/>
            <person name="Bhalerao R.P."/>
            <person name="Blaudez D."/>
            <person name="Boerjan W."/>
            <person name="Brun A."/>
            <person name="Brunner A."/>
            <person name="Busov V."/>
            <person name="Campbell M."/>
            <person name="Carlson J."/>
            <person name="Chalot M."/>
            <person name="Chapman J."/>
            <person name="Chen G.L."/>
            <person name="Cooper D."/>
            <person name="Coutinho P.M."/>
            <person name="Couturier J."/>
            <person name="Covert S."/>
            <person name="Cronk Q."/>
            <person name="Cunningham R."/>
            <person name="Davis J."/>
            <person name="Degroeve S."/>
            <person name="Dejardin A."/>
            <person name="Depamphilis C."/>
            <person name="Detter J."/>
            <person name="Dirks B."/>
            <person name="Dubchak I."/>
            <person name="Duplessis S."/>
            <person name="Ehlting J."/>
            <person name="Ellis B."/>
            <person name="Gendler K."/>
            <person name="Goodstein D."/>
            <person name="Gribskov M."/>
            <person name="Grimwood J."/>
            <person name="Groover A."/>
            <person name="Gunter L."/>
            <person name="Hamberger B."/>
            <person name="Heinze B."/>
            <person name="Helariutta Y."/>
            <person name="Henrissat B."/>
            <person name="Holligan D."/>
            <person name="Holt R."/>
            <person name="Huang W."/>
            <person name="Islam-Faridi N."/>
            <person name="Jones S."/>
            <person name="Jones-Rhoades M."/>
            <person name="Jorgensen R."/>
            <person name="Joshi C."/>
            <person name="Kangasjarvi J."/>
            <person name="Karlsson J."/>
            <person name="Kelleher C."/>
            <person name="Kirkpatrick R."/>
            <person name="Kirst M."/>
            <person name="Kohler A."/>
            <person name="Kalluri U."/>
            <person name="Larimer F."/>
            <person name="Leebens-Mack J."/>
            <person name="Leple J.C."/>
            <person name="Locascio P."/>
            <person name="Lou Y."/>
            <person name="Lucas S."/>
            <person name="Martin F."/>
            <person name="Montanini B."/>
            <person name="Napoli C."/>
            <person name="Nelson D.R."/>
            <person name="Nelson C."/>
            <person name="Nieminen K."/>
            <person name="Nilsson O."/>
            <person name="Pereda V."/>
            <person name="Peter G."/>
            <person name="Philippe R."/>
            <person name="Pilate G."/>
            <person name="Poliakov A."/>
            <person name="Razumovskaya J."/>
            <person name="Richardson P."/>
            <person name="Rinaldi C."/>
            <person name="Ritland K."/>
            <person name="Rouze P."/>
            <person name="Ryaboy D."/>
            <person name="Schmutz J."/>
            <person name="Schrader J."/>
            <person name="Segerman B."/>
            <person name="Shin H."/>
            <person name="Siddiqui A."/>
            <person name="Sterky F."/>
            <person name="Terry A."/>
            <person name="Tsai C.J."/>
            <person name="Uberbacher E."/>
            <person name="Unneberg P."/>
            <person name="Vahala J."/>
            <person name="Wall K."/>
            <person name="Wessler S."/>
            <person name="Yang G."/>
            <person name="Yin T."/>
            <person name="Douglas C."/>
            <person name="Marra M."/>
            <person name="Sandberg G."/>
            <person name="Van de Peer Y."/>
            <person name="Rokhsar D."/>
        </authorList>
    </citation>
    <scope>NUCLEOTIDE SEQUENCE [LARGE SCALE GENOMIC DNA]</scope>
    <source>
        <strain evidence="2">cv. Nisqually</strain>
    </source>
</reference>
<protein>
    <submittedName>
        <fullName evidence="1">Uncharacterized protein</fullName>
    </submittedName>
</protein>
<accession>A0ACC0RSU3</accession>
<comment type="caution">
    <text evidence="1">The sequence shown here is derived from an EMBL/GenBank/DDBJ whole genome shotgun (WGS) entry which is preliminary data.</text>
</comment>
<dbReference type="Proteomes" id="UP000006729">
    <property type="component" value="Chromosome 16"/>
</dbReference>
<proteinExistence type="predicted"/>
<name>A0ACC0RSU3_POPTR</name>